<keyword evidence="4 6" id="KW-1005">Bacterial flagellum biogenesis</keyword>
<name>A0A923HC22_9BURK</name>
<dbReference type="PIRSF" id="PIRSF039090">
    <property type="entry name" value="Flis"/>
    <property type="match status" value="1"/>
</dbReference>
<dbReference type="PANTHER" id="PTHR34773">
    <property type="entry name" value="FLAGELLAR SECRETION CHAPERONE FLIS"/>
    <property type="match status" value="1"/>
</dbReference>
<evidence type="ECO:0000313" key="7">
    <source>
        <dbReference type="EMBL" id="MBC3861742.1"/>
    </source>
</evidence>
<comment type="similarity">
    <text evidence="2 6">Belongs to the FliS family.</text>
</comment>
<dbReference type="CDD" id="cd16098">
    <property type="entry name" value="FliS"/>
    <property type="match status" value="1"/>
</dbReference>
<dbReference type="AlphaFoldDB" id="A0A923HC22"/>
<dbReference type="GO" id="GO:0005829">
    <property type="term" value="C:cytosol"/>
    <property type="evidence" value="ECO:0007669"/>
    <property type="project" value="UniProtKB-SubCell"/>
</dbReference>
<dbReference type="InterPro" id="IPR036584">
    <property type="entry name" value="FliS_sf"/>
</dbReference>
<keyword evidence="7" id="KW-0282">Flagellum</keyword>
<dbReference type="Pfam" id="PF02561">
    <property type="entry name" value="FliS"/>
    <property type="match status" value="1"/>
</dbReference>
<dbReference type="GO" id="GO:0044780">
    <property type="term" value="P:bacterial-type flagellum assembly"/>
    <property type="evidence" value="ECO:0007669"/>
    <property type="project" value="InterPro"/>
</dbReference>
<accession>A0A923HC22</accession>
<dbReference type="NCBIfam" id="TIGR00208">
    <property type="entry name" value="fliS"/>
    <property type="match status" value="1"/>
</dbReference>
<dbReference type="RefSeq" id="WP_186911661.1">
    <property type="nucleotide sequence ID" value="NZ_JACOFV010000004.1"/>
</dbReference>
<proteinExistence type="inferred from homology"/>
<evidence type="ECO:0000256" key="4">
    <source>
        <dbReference type="ARBA" id="ARBA00022795"/>
    </source>
</evidence>
<dbReference type="EMBL" id="JACOFV010000004">
    <property type="protein sequence ID" value="MBC3861742.1"/>
    <property type="molecule type" value="Genomic_DNA"/>
</dbReference>
<sequence>MFGSSKLYGANAYTKISEETGVMAADPHKLIVMLFDGAIIAIGNAIQQMKNNEIAKKGKSISHAISIIDNGLRASLDKDAGGEIALNLDALYEYMSRELLLANAGNKEEKMLEVQSLLRDLKTTWEAINPAAQVQATPPQAMNIDPLQSKQTHAFEA</sequence>
<dbReference type="Proteomes" id="UP000634011">
    <property type="component" value="Unassembled WGS sequence"/>
</dbReference>
<dbReference type="GO" id="GO:0071973">
    <property type="term" value="P:bacterial-type flagellum-dependent cell motility"/>
    <property type="evidence" value="ECO:0007669"/>
    <property type="project" value="TreeGrafter"/>
</dbReference>
<keyword evidence="7" id="KW-0969">Cilium</keyword>
<evidence type="ECO:0000256" key="2">
    <source>
        <dbReference type="ARBA" id="ARBA00008787"/>
    </source>
</evidence>
<reference evidence="7" key="1">
    <citation type="submission" date="2020-08" db="EMBL/GenBank/DDBJ databases">
        <title>Novel species isolated from subtropical streams in China.</title>
        <authorList>
            <person name="Lu H."/>
        </authorList>
    </citation>
    <scope>NUCLEOTIDE SEQUENCE</scope>
    <source>
        <strain evidence="7">KACC 12607</strain>
    </source>
</reference>
<evidence type="ECO:0000256" key="6">
    <source>
        <dbReference type="PIRNR" id="PIRNR039090"/>
    </source>
</evidence>
<comment type="caution">
    <text evidence="7">The sequence shown here is derived from an EMBL/GenBank/DDBJ whole genome shotgun (WGS) entry which is preliminary data.</text>
</comment>
<dbReference type="Gene3D" id="1.20.120.340">
    <property type="entry name" value="Flagellar protein FliS"/>
    <property type="match status" value="1"/>
</dbReference>
<keyword evidence="3 6" id="KW-0963">Cytoplasm</keyword>
<evidence type="ECO:0000256" key="5">
    <source>
        <dbReference type="ARBA" id="ARBA00023186"/>
    </source>
</evidence>
<dbReference type="SUPFAM" id="SSF101116">
    <property type="entry name" value="Flagellar export chaperone FliS"/>
    <property type="match status" value="1"/>
</dbReference>
<protein>
    <recommendedName>
        <fullName evidence="6">Flagellar secretion chaperone FliS</fullName>
    </recommendedName>
</protein>
<evidence type="ECO:0000256" key="3">
    <source>
        <dbReference type="ARBA" id="ARBA00022490"/>
    </source>
</evidence>
<keyword evidence="7" id="KW-0966">Cell projection</keyword>
<keyword evidence="5" id="KW-0143">Chaperone</keyword>
<dbReference type="PANTHER" id="PTHR34773:SF1">
    <property type="entry name" value="FLAGELLAR SECRETION CHAPERONE FLIS"/>
    <property type="match status" value="1"/>
</dbReference>
<comment type="subcellular location">
    <subcellularLocation>
        <location evidence="1 6">Cytoplasm</location>
        <location evidence="1 6">Cytosol</location>
    </subcellularLocation>
</comment>
<keyword evidence="8" id="KW-1185">Reference proteome</keyword>
<organism evidence="7 8">
    <name type="scientific">Undibacterium jejuense</name>
    <dbReference type="NCBI Taxonomy" id="1344949"/>
    <lineage>
        <taxon>Bacteria</taxon>
        <taxon>Pseudomonadati</taxon>
        <taxon>Pseudomonadota</taxon>
        <taxon>Betaproteobacteria</taxon>
        <taxon>Burkholderiales</taxon>
        <taxon>Oxalobacteraceae</taxon>
        <taxon>Undibacterium</taxon>
    </lineage>
</organism>
<evidence type="ECO:0000313" key="8">
    <source>
        <dbReference type="Proteomes" id="UP000634011"/>
    </source>
</evidence>
<dbReference type="InterPro" id="IPR003713">
    <property type="entry name" value="FliS"/>
</dbReference>
<evidence type="ECO:0000256" key="1">
    <source>
        <dbReference type="ARBA" id="ARBA00004514"/>
    </source>
</evidence>
<gene>
    <name evidence="7" type="primary">fliS</name>
    <name evidence="7" type="ORF">H8K32_06480</name>
</gene>